<dbReference type="CDD" id="cd02953">
    <property type="entry name" value="DsbDgamma"/>
    <property type="match status" value="1"/>
</dbReference>
<feature type="transmembrane region" description="Helical" evidence="6">
    <location>
        <begin position="288"/>
        <end position="312"/>
    </location>
</feature>
<dbReference type="InterPro" id="IPR003834">
    <property type="entry name" value="Cyt_c_assmbl_TM_dom"/>
</dbReference>
<evidence type="ECO:0000256" key="6">
    <source>
        <dbReference type="SAM" id="Phobius"/>
    </source>
</evidence>
<evidence type="ECO:0000259" key="8">
    <source>
        <dbReference type="Pfam" id="PF11412"/>
    </source>
</evidence>
<reference evidence="9 10" key="1">
    <citation type="submission" date="2023-05" db="EMBL/GenBank/DDBJ databases">
        <title>Pseudoalteromonas ardens sp. nov., Pseudoalteromonas obscura sp. nov., and Pseudoalteromonas umbrosa sp. nov., isolated from the coral Montipora capitata.</title>
        <authorList>
            <person name="Thomas E.M."/>
            <person name="Smith E.M."/>
            <person name="Papke E."/>
            <person name="Shlafstein M.D."/>
            <person name="Oline D.K."/>
            <person name="Videau P."/>
            <person name="Saw J.H."/>
            <person name="Strangman W.K."/>
            <person name="Ushijima B."/>
        </authorList>
    </citation>
    <scope>NUCLEOTIDE SEQUENCE [LARGE SCALE GENOMIC DNA]</scope>
    <source>
        <strain evidence="9 10">P94</strain>
    </source>
</reference>
<evidence type="ECO:0000313" key="10">
    <source>
        <dbReference type="Proteomes" id="UP001231915"/>
    </source>
</evidence>
<feature type="transmembrane region" description="Helical" evidence="6">
    <location>
        <begin position="332"/>
        <end position="359"/>
    </location>
</feature>
<comment type="caution">
    <text evidence="9">The sequence shown here is derived from an EMBL/GenBank/DDBJ whole genome shotgun (WGS) entry which is preliminary data.</text>
</comment>
<accession>A0ABT7EKP8</accession>
<dbReference type="Pfam" id="PF02683">
    <property type="entry name" value="DsbD_TM"/>
    <property type="match status" value="1"/>
</dbReference>
<dbReference type="PANTHER" id="PTHR32234:SF3">
    <property type="entry name" value="SUPPRESSION OF COPPER SENSITIVITY PROTEIN"/>
    <property type="match status" value="1"/>
</dbReference>
<feature type="transmembrane region" description="Helical" evidence="6">
    <location>
        <begin position="505"/>
        <end position="523"/>
    </location>
</feature>
<keyword evidence="4 6" id="KW-1133">Transmembrane helix</keyword>
<feature type="transmembrane region" description="Helical" evidence="6">
    <location>
        <begin position="482"/>
        <end position="499"/>
    </location>
</feature>
<dbReference type="Pfam" id="PF13899">
    <property type="entry name" value="Thioredoxin_7"/>
    <property type="match status" value="1"/>
</dbReference>
<name>A0ABT7EKP8_9GAMM</name>
<feature type="transmembrane region" description="Helical" evidence="6">
    <location>
        <begin position="441"/>
        <end position="461"/>
    </location>
</feature>
<dbReference type="InterPro" id="IPR028250">
    <property type="entry name" value="DsbDN"/>
</dbReference>
<dbReference type="SUPFAM" id="SSF52833">
    <property type="entry name" value="Thioredoxin-like"/>
    <property type="match status" value="1"/>
</dbReference>
<feature type="transmembrane region" description="Helical" evidence="6">
    <location>
        <begin position="405"/>
        <end position="435"/>
    </location>
</feature>
<dbReference type="Proteomes" id="UP001231915">
    <property type="component" value="Unassembled WGS sequence"/>
</dbReference>
<keyword evidence="5 6" id="KW-0472">Membrane</keyword>
<dbReference type="Gene3D" id="3.40.30.10">
    <property type="entry name" value="Glutaredoxin"/>
    <property type="match status" value="1"/>
</dbReference>
<dbReference type="Pfam" id="PF11412">
    <property type="entry name" value="DsbD_N"/>
    <property type="match status" value="1"/>
</dbReference>
<dbReference type="InterPro" id="IPR035671">
    <property type="entry name" value="DsbD_gamma"/>
</dbReference>
<keyword evidence="2 6" id="KW-0812">Transmembrane</keyword>
<evidence type="ECO:0000259" key="7">
    <source>
        <dbReference type="Pfam" id="PF02683"/>
    </source>
</evidence>
<evidence type="ECO:0000256" key="1">
    <source>
        <dbReference type="ARBA" id="ARBA00004141"/>
    </source>
</evidence>
<dbReference type="InterPro" id="IPR036249">
    <property type="entry name" value="Thioredoxin-like_sf"/>
</dbReference>
<comment type="subcellular location">
    <subcellularLocation>
        <location evidence="1">Membrane</location>
        <topology evidence="1">Multi-pass membrane protein</topology>
    </subcellularLocation>
</comment>
<sequence length="681" mass="75652">MIKDIFGTDNCMVKLIFIFLLVFSCGGFAQNSATGPHIEVSLVSETSQLSIGKTHWIGIILNPEQGWHTYWLNPGDSGEAPKIEWHSDAIEFGNIQWPIPKAIEVAHLVNYGYEGRTLLMVPITLKEQSLPHATIKADLSWLVCNEDCIPGWAKLELDLPIVPTGQSIDYSDHQALFEQTHLRLANKPFIEAKFELSESHIALQMAWPYQSNWQIFPFRGDVIQHNAAQDWTQSQDVAQLVLPLSDYFSSQPDSLKFLLSDGGSGYYVNALPNSPDFTRTDNTASKPFWVILVFAFLGGLILNIMPCVLPVLSMKALALSSAECKSHWGYPLGVIISFWLFAAVVISLKAAGSAVGWGFHLQEPLLIAALAFLFTFIAMMLWDLLPPSVNMSGIGHSLTQGSSFFSQFFTGVLAVIVASPCTAPFMATALGVAMLSPAFETWLVFTALAVGFALPMTLLPMSSHFAKLLPKPGTWMETFKHFLGFPMLATVVWLVWVFLSQTSSMGQLWLLSGLLLFALFIWLSSKMGRPFSYIFMLMALGIATLSSMKGTHITSDDQQLGSDQFSEQKLSQLRNENHVVVVNMTADWCITCKVNEQVAFKDDALKALFEEGDIDYLVGDWTNKNTTILNYLKQYQRSGVPLYIVYAGNHSKQILPQVLTPEIVIDAIYEARKEINNATSN</sequence>
<protein>
    <submittedName>
        <fullName evidence="9">Protein-disulfide reductase DsbD family protein</fullName>
    </submittedName>
</protein>
<feature type="domain" description="Cytochrome C biogenesis protein transmembrane" evidence="7">
    <location>
        <begin position="289"/>
        <end position="495"/>
    </location>
</feature>
<feature type="domain" description="Thiol:disulfide interchange protein DsbD N-terminal" evidence="8">
    <location>
        <begin position="51"/>
        <end position="157"/>
    </location>
</feature>
<keyword evidence="10" id="KW-1185">Reference proteome</keyword>
<gene>
    <name evidence="9" type="ORF">QNM18_11280</name>
</gene>
<dbReference type="PANTHER" id="PTHR32234">
    <property type="entry name" value="THIOL:DISULFIDE INTERCHANGE PROTEIN DSBD"/>
    <property type="match status" value="1"/>
</dbReference>
<evidence type="ECO:0000256" key="5">
    <source>
        <dbReference type="ARBA" id="ARBA00023136"/>
    </source>
</evidence>
<feature type="transmembrane region" description="Helical" evidence="6">
    <location>
        <begin position="365"/>
        <end position="385"/>
    </location>
</feature>
<dbReference type="PROSITE" id="PS51257">
    <property type="entry name" value="PROKAR_LIPOPROTEIN"/>
    <property type="match status" value="1"/>
</dbReference>
<evidence type="ECO:0000256" key="2">
    <source>
        <dbReference type="ARBA" id="ARBA00022692"/>
    </source>
</evidence>
<keyword evidence="3" id="KW-0201">Cytochrome c-type biogenesis</keyword>
<organism evidence="9 10">
    <name type="scientific">Pseudoalteromonas obscura</name>
    <dbReference type="NCBI Taxonomy" id="3048491"/>
    <lineage>
        <taxon>Bacteria</taxon>
        <taxon>Pseudomonadati</taxon>
        <taxon>Pseudomonadota</taxon>
        <taxon>Gammaproteobacteria</taxon>
        <taxon>Alteromonadales</taxon>
        <taxon>Pseudoalteromonadaceae</taxon>
        <taxon>Pseudoalteromonas</taxon>
    </lineage>
</organism>
<proteinExistence type="predicted"/>
<evidence type="ECO:0000256" key="4">
    <source>
        <dbReference type="ARBA" id="ARBA00022989"/>
    </source>
</evidence>
<evidence type="ECO:0000313" key="9">
    <source>
        <dbReference type="EMBL" id="MDK2595630.1"/>
    </source>
</evidence>
<dbReference type="EMBL" id="JASJUT010000003">
    <property type="protein sequence ID" value="MDK2595630.1"/>
    <property type="molecule type" value="Genomic_DNA"/>
</dbReference>
<evidence type="ECO:0000256" key="3">
    <source>
        <dbReference type="ARBA" id="ARBA00022748"/>
    </source>
</evidence>